<name>A0ACC2QJ51_9NEOP</name>
<organism evidence="1 2">
    <name type="scientific">Mythimna loreyi</name>
    <dbReference type="NCBI Taxonomy" id="667449"/>
    <lineage>
        <taxon>Eukaryota</taxon>
        <taxon>Metazoa</taxon>
        <taxon>Ecdysozoa</taxon>
        <taxon>Arthropoda</taxon>
        <taxon>Hexapoda</taxon>
        <taxon>Insecta</taxon>
        <taxon>Pterygota</taxon>
        <taxon>Neoptera</taxon>
        <taxon>Endopterygota</taxon>
        <taxon>Lepidoptera</taxon>
        <taxon>Glossata</taxon>
        <taxon>Ditrysia</taxon>
        <taxon>Noctuoidea</taxon>
        <taxon>Noctuidae</taxon>
        <taxon>Noctuinae</taxon>
        <taxon>Hadenini</taxon>
        <taxon>Mythimna</taxon>
    </lineage>
</organism>
<dbReference type="EMBL" id="CM056789">
    <property type="protein sequence ID" value="KAJ8718263.1"/>
    <property type="molecule type" value="Genomic_DNA"/>
</dbReference>
<evidence type="ECO:0000313" key="2">
    <source>
        <dbReference type="Proteomes" id="UP001231649"/>
    </source>
</evidence>
<dbReference type="Proteomes" id="UP001231649">
    <property type="component" value="Chromosome 13"/>
</dbReference>
<comment type="caution">
    <text evidence="1">The sequence shown here is derived from an EMBL/GenBank/DDBJ whole genome shotgun (WGS) entry which is preliminary data.</text>
</comment>
<accession>A0ACC2QJ51</accession>
<gene>
    <name evidence="1" type="ORF">PYW08_002500</name>
</gene>
<reference evidence="1" key="1">
    <citation type="submission" date="2023-03" db="EMBL/GenBank/DDBJ databases">
        <title>Chromosome-level genomes of two armyworms, Mythimna separata and Mythimna loreyi, provide insights into the biosynthesis and reception of sex pheromones.</title>
        <authorList>
            <person name="Zhao H."/>
        </authorList>
    </citation>
    <scope>NUCLEOTIDE SEQUENCE</scope>
    <source>
        <strain evidence="1">BeijingLab</strain>
    </source>
</reference>
<proteinExistence type="predicted"/>
<evidence type="ECO:0000313" key="1">
    <source>
        <dbReference type="EMBL" id="KAJ8718263.1"/>
    </source>
</evidence>
<keyword evidence="2" id="KW-1185">Reference proteome</keyword>
<protein>
    <submittedName>
        <fullName evidence="1">Uncharacterized protein</fullName>
    </submittedName>
</protein>
<sequence length="194" mass="22539">MSATGLEAWTVLFRRHATSLKLMYRRKYYKLQSSFQRRFQPNVLRKEKALESSDEMTISDISNESDSDIDQARAGEIDLHKKKQRSQAKIQSKIPAKTNKKRRIEYKDSSDEMSISNNSDESESEAYKDSECKECFEEYKKTKSTADWIQCVMCKKWLHEDCTMYGDYCNKCVGAELAGERFSVQDSVNGDGWD</sequence>